<protein>
    <recommendedName>
        <fullName evidence="4">DUF5666 domain-containing protein</fullName>
    </recommendedName>
</protein>
<feature type="compositionally biased region" description="Gly residues" evidence="1">
    <location>
        <begin position="76"/>
        <end position="93"/>
    </location>
</feature>
<keyword evidence="3" id="KW-1185">Reference proteome</keyword>
<name>A0ABV6RDH2_9MICO</name>
<gene>
    <name evidence="2" type="ORF">ACFFF6_10650</name>
</gene>
<proteinExistence type="predicted"/>
<dbReference type="Proteomes" id="UP001589793">
    <property type="component" value="Unassembled WGS sequence"/>
</dbReference>
<reference evidence="2 3" key="1">
    <citation type="submission" date="2024-09" db="EMBL/GenBank/DDBJ databases">
        <authorList>
            <person name="Sun Q."/>
            <person name="Mori K."/>
        </authorList>
    </citation>
    <scope>NUCLEOTIDE SEQUENCE [LARGE SCALE GENOMIC DNA]</scope>
    <source>
        <strain evidence="2 3">CICC 10874</strain>
    </source>
</reference>
<organism evidence="2 3">
    <name type="scientific">Brachybacterium hainanense</name>
    <dbReference type="NCBI Taxonomy" id="1541174"/>
    <lineage>
        <taxon>Bacteria</taxon>
        <taxon>Bacillati</taxon>
        <taxon>Actinomycetota</taxon>
        <taxon>Actinomycetes</taxon>
        <taxon>Micrococcales</taxon>
        <taxon>Dermabacteraceae</taxon>
        <taxon>Brachybacterium</taxon>
    </lineage>
</organism>
<comment type="caution">
    <text evidence="2">The sequence shown here is derived from an EMBL/GenBank/DDBJ whole genome shotgun (WGS) entry which is preliminary data.</text>
</comment>
<evidence type="ECO:0008006" key="4">
    <source>
        <dbReference type="Google" id="ProtNLM"/>
    </source>
</evidence>
<evidence type="ECO:0000256" key="1">
    <source>
        <dbReference type="SAM" id="MobiDB-lite"/>
    </source>
</evidence>
<feature type="region of interest" description="Disordered" evidence="1">
    <location>
        <begin position="70"/>
        <end position="93"/>
    </location>
</feature>
<evidence type="ECO:0000313" key="3">
    <source>
        <dbReference type="Proteomes" id="UP001589793"/>
    </source>
</evidence>
<accession>A0ABV6RDH2</accession>
<dbReference type="EMBL" id="JBHLSV010000011">
    <property type="protein sequence ID" value="MFC0674412.1"/>
    <property type="molecule type" value="Genomic_DNA"/>
</dbReference>
<evidence type="ECO:0000313" key="2">
    <source>
        <dbReference type="EMBL" id="MFC0674412.1"/>
    </source>
</evidence>
<dbReference type="RefSeq" id="WP_376980481.1">
    <property type="nucleotide sequence ID" value="NZ_JBHLSV010000011.1"/>
</dbReference>
<sequence length="93" mass="8436">MTDAALQCALDGAAAGDAVAVQGSSGTVIATITLADVSANVVRTRDGIIDGQTCSLVGVDGSTVATATAGEVTSSGTGGGAAGGGTPGGGPLS</sequence>